<protein>
    <submittedName>
        <fullName evidence="1">Uncharacterized protein</fullName>
    </submittedName>
</protein>
<accession>A0A436ZYZ4</accession>
<reference evidence="1 2" key="1">
    <citation type="submission" date="2019-01" db="EMBL/GenBank/DDBJ databases">
        <title>Intercellular communication is required for trap formation in the nematode-trapping fungus Duddingtonia flagrans.</title>
        <authorList>
            <person name="Youssar L."/>
            <person name="Wernet V."/>
            <person name="Hensel N."/>
            <person name="Hildebrandt H.-G."/>
            <person name="Fischer R."/>
        </authorList>
    </citation>
    <scope>NUCLEOTIDE SEQUENCE [LARGE SCALE GENOMIC DNA]</scope>
    <source>
        <strain evidence="1 2">CBS H-5679</strain>
    </source>
</reference>
<dbReference type="AlphaFoldDB" id="A0A436ZYZ4"/>
<dbReference type="EMBL" id="SAEB01000007">
    <property type="protein sequence ID" value="RVD84002.1"/>
    <property type="molecule type" value="Genomic_DNA"/>
</dbReference>
<dbReference type="RefSeq" id="XP_067489546.1">
    <property type="nucleotide sequence ID" value="XM_067635078.1"/>
</dbReference>
<proteinExistence type="predicted"/>
<dbReference type="GeneID" id="93588080"/>
<dbReference type="Proteomes" id="UP000283090">
    <property type="component" value="Unassembled WGS sequence"/>
</dbReference>
<gene>
    <name evidence="1" type="ORF">DFL_005769</name>
</gene>
<sequence>MKNFLRNQVLDYTLKATGLKKPNPPLQDFPGGKRARTPDAVPTPTLEDLQHCLAVRNKVVATIAADGSFVVLPQSTSDKSSSSTLPIAPSAVEKAREPTSRLYNVRPNILTPPITPAAGPERKSLFDQRGSSYLGPPSGVDSFQLGEAFAIIGDVDLFGNIPITISTIFEDAKGGAFDAIILDKPQLYHAAISPDYLHTSGLYLQADVIFKGPLQFASDVIIDFSIKTCQPFTFPHISVPLGVGHNWLFLHDWSCADPSKTVLWISLMLSSLLKSVLSSYRIRLLW</sequence>
<organism evidence="1 2">
    <name type="scientific">Arthrobotrys flagrans</name>
    <name type="common">Nematode-trapping fungus</name>
    <name type="synonym">Trichothecium flagrans</name>
    <dbReference type="NCBI Taxonomy" id="97331"/>
    <lineage>
        <taxon>Eukaryota</taxon>
        <taxon>Fungi</taxon>
        <taxon>Dikarya</taxon>
        <taxon>Ascomycota</taxon>
        <taxon>Pezizomycotina</taxon>
        <taxon>Orbiliomycetes</taxon>
        <taxon>Orbiliales</taxon>
        <taxon>Orbiliaceae</taxon>
        <taxon>Arthrobotrys</taxon>
    </lineage>
</organism>
<name>A0A436ZYZ4_ARTFL</name>
<dbReference type="VEuPathDB" id="FungiDB:DFL_005769"/>
<evidence type="ECO:0000313" key="1">
    <source>
        <dbReference type="EMBL" id="RVD84002.1"/>
    </source>
</evidence>
<evidence type="ECO:0000313" key="2">
    <source>
        <dbReference type="Proteomes" id="UP000283090"/>
    </source>
</evidence>
<keyword evidence="2" id="KW-1185">Reference proteome</keyword>
<comment type="caution">
    <text evidence="1">The sequence shown here is derived from an EMBL/GenBank/DDBJ whole genome shotgun (WGS) entry which is preliminary data.</text>
</comment>